<sequence length="101" mass="10786">MNTGHVDYDHDSALSALANLDAEATELARVHAAATPHVPAGSVGRDFGRQARRMHEVLQRVHALGQVRIDARQAQAQASAEQLSAIAHANELVAQSFKAGR</sequence>
<keyword evidence="2" id="KW-1185">Reference proteome</keyword>
<dbReference type="EMBL" id="VDHJ01000005">
    <property type="protein sequence ID" value="TNL98513.1"/>
    <property type="molecule type" value="Genomic_DNA"/>
</dbReference>
<evidence type="ECO:0000313" key="1">
    <source>
        <dbReference type="EMBL" id="TNL98513.1"/>
    </source>
</evidence>
<reference evidence="1 2" key="1">
    <citation type="submission" date="2019-06" db="EMBL/GenBank/DDBJ databases">
        <authorList>
            <person name="Li J."/>
        </authorList>
    </citation>
    <scope>NUCLEOTIDE SEQUENCE [LARGE SCALE GENOMIC DNA]</scope>
    <source>
        <strain evidence="1 2">LMG 28165</strain>
    </source>
</reference>
<protein>
    <submittedName>
        <fullName evidence="1">Uncharacterized protein</fullName>
    </submittedName>
</protein>
<accession>A0A5C4U462</accession>
<organism evidence="1 2">
    <name type="scientific">Corynebacterium tapiri</name>
    <dbReference type="NCBI Taxonomy" id="1448266"/>
    <lineage>
        <taxon>Bacteria</taxon>
        <taxon>Bacillati</taxon>
        <taxon>Actinomycetota</taxon>
        <taxon>Actinomycetes</taxon>
        <taxon>Mycobacteriales</taxon>
        <taxon>Corynebacteriaceae</taxon>
        <taxon>Corynebacterium</taxon>
    </lineage>
</organism>
<dbReference type="AlphaFoldDB" id="A0A5C4U462"/>
<comment type="caution">
    <text evidence="1">The sequence shown here is derived from an EMBL/GenBank/DDBJ whole genome shotgun (WGS) entry which is preliminary data.</text>
</comment>
<dbReference type="RefSeq" id="WP_139465358.1">
    <property type="nucleotide sequence ID" value="NZ_VDHJ01000005.1"/>
</dbReference>
<evidence type="ECO:0000313" key="2">
    <source>
        <dbReference type="Proteomes" id="UP000312032"/>
    </source>
</evidence>
<gene>
    <name evidence="1" type="ORF">FHE74_04755</name>
</gene>
<dbReference type="Proteomes" id="UP000312032">
    <property type="component" value="Unassembled WGS sequence"/>
</dbReference>
<name>A0A5C4U462_9CORY</name>
<proteinExistence type="predicted"/>